<evidence type="ECO:0000256" key="1">
    <source>
        <dbReference type="SAM" id="Phobius"/>
    </source>
</evidence>
<feature type="transmembrane region" description="Helical" evidence="1">
    <location>
        <begin position="34"/>
        <end position="57"/>
    </location>
</feature>
<keyword evidence="1" id="KW-0472">Membrane</keyword>
<evidence type="ECO:0000313" key="2">
    <source>
        <dbReference type="EMBL" id="SPD22388.1"/>
    </source>
</evidence>
<keyword evidence="1" id="KW-0812">Transmembrane</keyword>
<proteinExistence type="predicted"/>
<sequence>MAVGWFEVGRSGSRWGGVAWARGGSWVWVAVGRVFGWIGVGCGVDFWWIPVGVCVVVGRGGLRGGSRWVCEKAQDQQPEPLAVPEEPVKVKEVPVVPVVVEEVKVEKKLVEKVEEKPIVVELEPEAKPV</sequence>
<gene>
    <name evidence="2" type="ORF">FSB_LOCUS50270</name>
</gene>
<name>A0A2N9IDA5_FAGSY</name>
<protein>
    <submittedName>
        <fullName evidence="2">Uncharacterized protein</fullName>
    </submittedName>
</protein>
<reference evidence="2" key="1">
    <citation type="submission" date="2018-02" db="EMBL/GenBank/DDBJ databases">
        <authorList>
            <person name="Cohen D.B."/>
            <person name="Kent A.D."/>
        </authorList>
    </citation>
    <scope>NUCLEOTIDE SEQUENCE</scope>
</reference>
<accession>A0A2N9IDA5</accession>
<keyword evidence="1" id="KW-1133">Transmembrane helix</keyword>
<organism evidence="2">
    <name type="scientific">Fagus sylvatica</name>
    <name type="common">Beechnut</name>
    <dbReference type="NCBI Taxonomy" id="28930"/>
    <lineage>
        <taxon>Eukaryota</taxon>
        <taxon>Viridiplantae</taxon>
        <taxon>Streptophyta</taxon>
        <taxon>Embryophyta</taxon>
        <taxon>Tracheophyta</taxon>
        <taxon>Spermatophyta</taxon>
        <taxon>Magnoliopsida</taxon>
        <taxon>eudicotyledons</taxon>
        <taxon>Gunneridae</taxon>
        <taxon>Pentapetalae</taxon>
        <taxon>rosids</taxon>
        <taxon>fabids</taxon>
        <taxon>Fagales</taxon>
        <taxon>Fagaceae</taxon>
        <taxon>Fagus</taxon>
    </lineage>
</organism>
<dbReference type="AlphaFoldDB" id="A0A2N9IDA5"/>
<dbReference type="EMBL" id="OIVN01005424">
    <property type="protein sequence ID" value="SPD22388.1"/>
    <property type="molecule type" value="Genomic_DNA"/>
</dbReference>